<comment type="caution">
    <text evidence="1">The sequence shown here is derived from an EMBL/GenBank/DDBJ whole genome shotgun (WGS) entry which is preliminary data.</text>
</comment>
<accession>A0ABV1CPE3</accession>
<proteinExistence type="predicted"/>
<dbReference type="RefSeq" id="WP_349084385.1">
    <property type="nucleotide sequence ID" value="NZ_JBBNFW010000187.1"/>
</dbReference>
<sequence length="111" mass="12716">MISDDVKEELKKLADKYADDAIKERQTEDLDNYIAFTLEALRRLGWTGKVRLNRFLSVLTTVSEEAANADNSPEYASQIKERLKKIGVKAFTKNDDATPQLEDHVERNDDK</sequence>
<name>A0ABV1CPE3_9FIRM</name>
<gene>
    <name evidence="1" type="ORF">AAAX94_14690</name>
</gene>
<protein>
    <submittedName>
        <fullName evidence="1">Uncharacterized protein</fullName>
    </submittedName>
</protein>
<evidence type="ECO:0000313" key="1">
    <source>
        <dbReference type="EMBL" id="MEQ2414259.1"/>
    </source>
</evidence>
<dbReference type="EMBL" id="JBBNFW010000187">
    <property type="protein sequence ID" value="MEQ2414259.1"/>
    <property type="molecule type" value="Genomic_DNA"/>
</dbReference>
<reference evidence="1 2" key="1">
    <citation type="submission" date="2024-04" db="EMBL/GenBank/DDBJ databases">
        <title>Human intestinal bacterial collection.</title>
        <authorList>
            <person name="Pauvert C."/>
            <person name="Hitch T.C.A."/>
            <person name="Clavel T."/>
        </authorList>
    </citation>
    <scope>NUCLEOTIDE SEQUENCE [LARGE SCALE GENOMIC DNA]</scope>
    <source>
        <strain evidence="1 2">CLA-AA-H161</strain>
    </source>
</reference>
<organism evidence="1 2">
    <name type="scientific">Blautia acetigignens</name>
    <dbReference type="NCBI Taxonomy" id="2981783"/>
    <lineage>
        <taxon>Bacteria</taxon>
        <taxon>Bacillati</taxon>
        <taxon>Bacillota</taxon>
        <taxon>Clostridia</taxon>
        <taxon>Lachnospirales</taxon>
        <taxon>Lachnospiraceae</taxon>
        <taxon>Blautia</taxon>
    </lineage>
</organism>
<dbReference type="Proteomes" id="UP001470752">
    <property type="component" value="Unassembled WGS sequence"/>
</dbReference>
<evidence type="ECO:0000313" key="2">
    <source>
        <dbReference type="Proteomes" id="UP001470752"/>
    </source>
</evidence>
<keyword evidence="2" id="KW-1185">Reference proteome</keyword>